<evidence type="ECO:0000256" key="5">
    <source>
        <dbReference type="ARBA" id="ARBA00023136"/>
    </source>
</evidence>
<feature type="transmembrane region" description="Helical" evidence="6">
    <location>
        <begin position="34"/>
        <end position="58"/>
    </location>
</feature>
<name>A0A0G1XBW2_9BACT</name>
<dbReference type="InterPro" id="IPR052027">
    <property type="entry name" value="PspC"/>
</dbReference>
<dbReference type="PANTHER" id="PTHR33885">
    <property type="entry name" value="PHAGE SHOCK PROTEIN C"/>
    <property type="match status" value="1"/>
</dbReference>
<reference evidence="8 9" key="1">
    <citation type="journal article" date="2015" name="Nature">
        <title>rRNA introns, odd ribosomes, and small enigmatic genomes across a large radiation of phyla.</title>
        <authorList>
            <person name="Brown C.T."/>
            <person name="Hug L.A."/>
            <person name="Thomas B.C."/>
            <person name="Sharon I."/>
            <person name="Castelle C.J."/>
            <person name="Singh A."/>
            <person name="Wilkins M.J."/>
            <person name="Williams K.H."/>
            <person name="Banfield J.F."/>
        </authorList>
    </citation>
    <scope>NUCLEOTIDE SEQUENCE [LARGE SCALE GENOMIC DNA]</scope>
</reference>
<comment type="caution">
    <text evidence="8">The sequence shown here is derived from an EMBL/GenBank/DDBJ whole genome shotgun (WGS) entry which is preliminary data.</text>
</comment>
<proteinExistence type="predicted"/>
<dbReference type="Pfam" id="PF04024">
    <property type="entry name" value="PspC"/>
    <property type="match status" value="1"/>
</dbReference>
<evidence type="ECO:0000256" key="6">
    <source>
        <dbReference type="SAM" id="Phobius"/>
    </source>
</evidence>
<dbReference type="AlphaFoldDB" id="A0A0G1XBW2"/>
<keyword evidence="3 6" id="KW-0812">Transmembrane</keyword>
<sequence>MTKKLYRSSTDKMLTGVCAGIAEYLDVDVTVLRLVWTLVVVFTGFVPGVLVYIVAVLVMPEKPNVVAPEAPAAESVQQ</sequence>
<dbReference type="EMBL" id="LCRD01000072">
    <property type="protein sequence ID" value="KKW28451.1"/>
    <property type="molecule type" value="Genomic_DNA"/>
</dbReference>
<feature type="domain" description="Phage shock protein PspC N-terminal" evidence="7">
    <location>
        <begin position="3"/>
        <end position="62"/>
    </location>
</feature>
<dbReference type="GO" id="GO:0005886">
    <property type="term" value="C:plasma membrane"/>
    <property type="evidence" value="ECO:0007669"/>
    <property type="project" value="UniProtKB-SubCell"/>
</dbReference>
<dbReference type="InterPro" id="IPR007168">
    <property type="entry name" value="Phageshock_PspC_N"/>
</dbReference>
<keyword evidence="5 6" id="KW-0472">Membrane</keyword>
<evidence type="ECO:0000259" key="7">
    <source>
        <dbReference type="Pfam" id="PF04024"/>
    </source>
</evidence>
<evidence type="ECO:0000313" key="9">
    <source>
        <dbReference type="Proteomes" id="UP000034846"/>
    </source>
</evidence>
<keyword evidence="4 6" id="KW-1133">Transmembrane helix</keyword>
<keyword evidence="2" id="KW-1003">Cell membrane</keyword>
<gene>
    <name evidence="8" type="ORF">UY72_C0072G0011</name>
</gene>
<organism evidence="8 9">
    <name type="scientific">Candidatus Uhrbacteria bacterium GW2011_GWD2_52_7</name>
    <dbReference type="NCBI Taxonomy" id="1618989"/>
    <lineage>
        <taxon>Bacteria</taxon>
        <taxon>Candidatus Uhriibacteriota</taxon>
    </lineage>
</organism>
<dbReference type="PANTHER" id="PTHR33885:SF3">
    <property type="entry name" value="PHAGE SHOCK PROTEIN C"/>
    <property type="match status" value="1"/>
</dbReference>
<dbReference type="Proteomes" id="UP000034846">
    <property type="component" value="Unassembled WGS sequence"/>
</dbReference>
<evidence type="ECO:0000256" key="2">
    <source>
        <dbReference type="ARBA" id="ARBA00022475"/>
    </source>
</evidence>
<comment type="subcellular location">
    <subcellularLocation>
        <location evidence="1">Cell membrane</location>
        <topology evidence="1">Single-pass membrane protein</topology>
    </subcellularLocation>
</comment>
<evidence type="ECO:0000313" key="8">
    <source>
        <dbReference type="EMBL" id="KKW28451.1"/>
    </source>
</evidence>
<evidence type="ECO:0000256" key="3">
    <source>
        <dbReference type="ARBA" id="ARBA00022692"/>
    </source>
</evidence>
<protein>
    <submittedName>
        <fullName evidence="8">Phage shock protein C, PspC</fullName>
    </submittedName>
</protein>
<accession>A0A0G1XBW2</accession>
<evidence type="ECO:0000256" key="4">
    <source>
        <dbReference type="ARBA" id="ARBA00022989"/>
    </source>
</evidence>
<evidence type="ECO:0000256" key="1">
    <source>
        <dbReference type="ARBA" id="ARBA00004162"/>
    </source>
</evidence>